<dbReference type="GO" id="GO:0016787">
    <property type="term" value="F:hydrolase activity"/>
    <property type="evidence" value="ECO:0007669"/>
    <property type="project" value="UniProtKB-KW"/>
</dbReference>
<dbReference type="RefSeq" id="WP_035680370.1">
    <property type="nucleotide sequence ID" value="NZ_JPRL01000001.1"/>
</dbReference>
<dbReference type="EMBL" id="JPRL01000001">
    <property type="protein sequence ID" value="KFF04301.1"/>
    <property type="molecule type" value="Genomic_DNA"/>
</dbReference>
<keyword evidence="8" id="KW-1185">Reference proteome</keyword>
<keyword evidence="4" id="KW-0378">Hydrolase</keyword>
<evidence type="ECO:0000256" key="3">
    <source>
        <dbReference type="ARBA" id="ARBA00022723"/>
    </source>
</evidence>
<comment type="similarity">
    <text evidence="2">Belongs to the metallo-beta-lactamase superfamily.</text>
</comment>
<dbReference type="SMART" id="SM00849">
    <property type="entry name" value="Lactamase_B"/>
    <property type="match status" value="1"/>
</dbReference>
<name>A0A085ZIN7_9FLAO</name>
<dbReference type="SUPFAM" id="SSF56281">
    <property type="entry name" value="Metallo-hydrolase/oxidoreductase"/>
    <property type="match status" value="1"/>
</dbReference>
<accession>A0A085ZIN7</accession>
<evidence type="ECO:0000256" key="4">
    <source>
        <dbReference type="ARBA" id="ARBA00022801"/>
    </source>
</evidence>
<evidence type="ECO:0000313" key="8">
    <source>
        <dbReference type="Proteomes" id="UP000028715"/>
    </source>
</evidence>
<dbReference type="AlphaFoldDB" id="A0A085ZIN7"/>
<dbReference type="InterPro" id="IPR051013">
    <property type="entry name" value="MBL_superfamily_lactonases"/>
</dbReference>
<dbReference type="PANTHER" id="PTHR42978:SF2">
    <property type="entry name" value="102 KBASES UNSTABLE REGION: FROM 1 TO 119443"/>
    <property type="match status" value="1"/>
</dbReference>
<dbReference type="Pfam" id="PF00753">
    <property type="entry name" value="Lactamase_B"/>
    <property type="match status" value="1"/>
</dbReference>
<dbReference type="Proteomes" id="UP000028715">
    <property type="component" value="Unassembled WGS sequence"/>
</dbReference>
<evidence type="ECO:0000256" key="5">
    <source>
        <dbReference type="ARBA" id="ARBA00022833"/>
    </source>
</evidence>
<dbReference type="STRING" id="362418.IW19_01610"/>
<evidence type="ECO:0000256" key="2">
    <source>
        <dbReference type="ARBA" id="ARBA00007749"/>
    </source>
</evidence>
<dbReference type="GO" id="GO:0046872">
    <property type="term" value="F:metal ion binding"/>
    <property type="evidence" value="ECO:0007669"/>
    <property type="project" value="UniProtKB-KW"/>
</dbReference>
<proteinExistence type="inferred from homology"/>
<dbReference type="OrthoDB" id="9802897at2"/>
<dbReference type="InterPro" id="IPR036866">
    <property type="entry name" value="RibonucZ/Hydroxyglut_hydro"/>
</dbReference>
<dbReference type="InterPro" id="IPR001279">
    <property type="entry name" value="Metallo-B-lactamas"/>
</dbReference>
<dbReference type="eggNOG" id="COG0491">
    <property type="taxonomic scope" value="Bacteria"/>
</dbReference>
<keyword evidence="5" id="KW-0862">Zinc</keyword>
<feature type="domain" description="Metallo-beta-lactamase" evidence="6">
    <location>
        <begin position="34"/>
        <end position="230"/>
    </location>
</feature>
<evidence type="ECO:0000313" key="7">
    <source>
        <dbReference type="EMBL" id="KFF04301.1"/>
    </source>
</evidence>
<evidence type="ECO:0000259" key="6">
    <source>
        <dbReference type="SMART" id="SM00849"/>
    </source>
</evidence>
<dbReference type="Gene3D" id="3.60.15.10">
    <property type="entry name" value="Ribonuclease Z/Hydroxyacylglutathione hydrolase-like"/>
    <property type="match status" value="1"/>
</dbReference>
<sequence length="240" mass="27996">MRIIALKEGDFLVNKNKEFVLLNEADNVEGLRMAIQPFLVVTNDDYILLDGGNGWKNEGKLVVEQLLNQENIQTSQITKVLLSHLHKDHIEGLFLNDTDLEQTFPNAAIYVQKREFDYALTQQGNPSFDFNTLERLQKLPNIHWMEEDHGEISPAISFEVTSGHTPFHQVFWIRENGETTFYGADNLPQRSYLKFHIAYKTDFDGKKAKELRQIWEQKAKEENWNILLYHDMKTSVLKLE</sequence>
<reference evidence="7 8" key="1">
    <citation type="submission" date="2014-07" db="EMBL/GenBank/DDBJ databases">
        <title>Genome of Flavobacterium reichenbachii LMG 25512.</title>
        <authorList>
            <person name="Stropko S.J."/>
            <person name="Pipes S.E."/>
            <person name="Newman J.D."/>
        </authorList>
    </citation>
    <scope>NUCLEOTIDE SEQUENCE [LARGE SCALE GENOMIC DNA]</scope>
    <source>
        <strain evidence="7 8">LMG 25512</strain>
    </source>
</reference>
<dbReference type="PANTHER" id="PTHR42978">
    <property type="entry name" value="QUORUM-QUENCHING LACTONASE YTNP-RELATED-RELATED"/>
    <property type="match status" value="1"/>
</dbReference>
<organism evidence="7 8">
    <name type="scientific">Flavobacterium reichenbachii</name>
    <dbReference type="NCBI Taxonomy" id="362418"/>
    <lineage>
        <taxon>Bacteria</taxon>
        <taxon>Pseudomonadati</taxon>
        <taxon>Bacteroidota</taxon>
        <taxon>Flavobacteriia</taxon>
        <taxon>Flavobacteriales</taxon>
        <taxon>Flavobacteriaceae</taxon>
        <taxon>Flavobacterium</taxon>
    </lineage>
</organism>
<comment type="caution">
    <text evidence="7">The sequence shown here is derived from an EMBL/GenBank/DDBJ whole genome shotgun (WGS) entry which is preliminary data.</text>
</comment>
<evidence type="ECO:0000256" key="1">
    <source>
        <dbReference type="ARBA" id="ARBA00001947"/>
    </source>
</evidence>
<protein>
    <submittedName>
        <fullName evidence="7">Beta-lactamase</fullName>
    </submittedName>
</protein>
<gene>
    <name evidence="7" type="ORF">IW19_01610</name>
</gene>
<keyword evidence="3" id="KW-0479">Metal-binding</keyword>
<comment type="cofactor">
    <cofactor evidence="1">
        <name>Zn(2+)</name>
        <dbReference type="ChEBI" id="CHEBI:29105"/>
    </cofactor>
</comment>